<evidence type="ECO:0000256" key="2">
    <source>
        <dbReference type="SAM" id="MobiDB-lite"/>
    </source>
</evidence>
<keyword evidence="5" id="KW-1185">Reference proteome</keyword>
<dbReference type="AlphaFoldDB" id="A0A556APZ7"/>
<proteinExistence type="predicted"/>
<sequence>MHSNDSRQSTIDDSDGPSTAQQGSIGARLRAHRKQKRLSIYQLSELSGVSVGMISQIERDKTNPSLKLLENLRAALGLTLSELLEEYTPVFSGSQAPSGPSEPLGFVRRRQDRPRFLVGKIPLEKELLSPGGAEGIEMIIIHFPPHSSNQDVIIMAGQKAGVVLEGTLRLVVNGVTALLEPGDSFQFDSSIPHSVHNDSAESMRVLWIISPFKPALF</sequence>
<dbReference type="OrthoDB" id="9814751at2"/>
<dbReference type="InterPro" id="IPR010982">
    <property type="entry name" value="Lambda_DNA-bd_dom_sf"/>
</dbReference>
<organism evidence="4 5">
    <name type="scientific">Verticiella sediminum</name>
    <dbReference type="NCBI Taxonomy" id="1247510"/>
    <lineage>
        <taxon>Bacteria</taxon>
        <taxon>Pseudomonadati</taxon>
        <taxon>Pseudomonadota</taxon>
        <taxon>Betaproteobacteria</taxon>
        <taxon>Burkholderiales</taxon>
        <taxon>Alcaligenaceae</taxon>
        <taxon>Verticiella</taxon>
    </lineage>
</organism>
<name>A0A556APZ7_9BURK</name>
<evidence type="ECO:0000313" key="5">
    <source>
        <dbReference type="Proteomes" id="UP000318405"/>
    </source>
</evidence>
<evidence type="ECO:0000256" key="1">
    <source>
        <dbReference type="ARBA" id="ARBA00023125"/>
    </source>
</evidence>
<protein>
    <submittedName>
        <fullName evidence="4">Cupin domain-containing protein</fullName>
    </submittedName>
</protein>
<reference evidence="4 5" key="1">
    <citation type="submission" date="2019-07" db="EMBL/GenBank/DDBJ databases">
        <title>Qingshengfaniella alkalisoli gen. nov., sp. nov., isolated from saline soil.</title>
        <authorList>
            <person name="Xu L."/>
            <person name="Huang X.-X."/>
            <person name="Sun J.-Q."/>
        </authorList>
    </citation>
    <scope>NUCLEOTIDE SEQUENCE [LARGE SCALE GENOMIC DNA]</scope>
    <source>
        <strain evidence="4 5">DSM 27279</strain>
    </source>
</reference>
<dbReference type="InterPro" id="IPR050807">
    <property type="entry name" value="TransReg_Diox_bact_type"/>
</dbReference>
<dbReference type="PANTHER" id="PTHR46797:SF2">
    <property type="entry name" value="TRANSCRIPTIONAL REGULATOR"/>
    <property type="match status" value="1"/>
</dbReference>
<dbReference type="Pfam" id="PF01381">
    <property type="entry name" value="HTH_3"/>
    <property type="match status" value="1"/>
</dbReference>
<dbReference type="RefSeq" id="WP_143948283.1">
    <property type="nucleotide sequence ID" value="NZ_BAABMB010000002.1"/>
</dbReference>
<dbReference type="InterPro" id="IPR001387">
    <property type="entry name" value="Cro/C1-type_HTH"/>
</dbReference>
<dbReference type="GO" id="GO:0003677">
    <property type="term" value="F:DNA binding"/>
    <property type="evidence" value="ECO:0007669"/>
    <property type="project" value="UniProtKB-KW"/>
</dbReference>
<keyword evidence="1" id="KW-0238">DNA-binding</keyword>
<feature type="compositionally biased region" description="Polar residues" evidence="2">
    <location>
        <begin position="1"/>
        <end position="24"/>
    </location>
</feature>
<gene>
    <name evidence="4" type="ORF">FOZ76_10860</name>
</gene>
<dbReference type="CDD" id="cd02209">
    <property type="entry name" value="cupin_XRE_C"/>
    <property type="match status" value="1"/>
</dbReference>
<feature type="domain" description="HTH cro/C1-type" evidence="3">
    <location>
        <begin position="29"/>
        <end position="83"/>
    </location>
</feature>
<dbReference type="EMBL" id="VLTJ01000022">
    <property type="protein sequence ID" value="TSH94971.1"/>
    <property type="molecule type" value="Genomic_DNA"/>
</dbReference>
<dbReference type="GO" id="GO:0003700">
    <property type="term" value="F:DNA-binding transcription factor activity"/>
    <property type="evidence" value="ECO:0007669"/>
    <property type="project" value="TreeGrafter"/>
</dbReference>
<dbReference type="SUPFAM" id="SSF47413">
    <property type="entry name" value="lambda repressor-like DNA-binding domains"/>
    <property type="match status" value="1"/>
</dbReference>
<dbReference type="InterPro" id="IPR014710">
    <property type="entry name" value="RmlC-like_jellyroll"/>
</dbReference>
<dbReference type="GO" id="GO:0005829">
    <property type="term" value="C:cytosol"/>
    <property type="evidence" value="ECO:0007669"/>
    <property type="project" value="TreeGrafter"/>
</dbReference>
<dbReference type="Gene3D" id="2.60.120.10">
    <property type="entry name" value="Jelly Rolls"/>
    <property type="match status" value="1"/>
</dbReference>
<dbReference type="Gene3D" id="1.10.260.40">
    <property type="entry name" value="lambda repressor-like DNA-binding domains"/>
    <property type="match status" value="1"/>
</dbReference>
<dbReference type="SMART" id="SM00530">
    <property type="entry name" value="HTH_XRE"/>
    <property type="match status" value="1"/>
</dbReference>
<dbReference type="Proteomes" id="UP000318405">
    <property type="component" value="Unassembled WGS sequence"/>
</dbReference>
<dbReference type="InterPro" id="IPR013096">
    <property type="entry name" value="Cupin_2"/>
</dbReference>
<feature type="region of interest" description="Disordered" evidence="2">
    <location>
        <begin position="1"/>
        <end position="31"/>
    </location>
</feature>
<evidence type="ECO:0000313" key="4">
    <source>
        <dbReference type="EMBL" id="TSH94971.1"/>
    </source>
</evidence>
<dbReference type="SUPFAM" id="SSF51182">
    <property type="entry name" value="RmlC-like cupins"/>
    <property type="match status" value="1"/>
</dbReference>
<comment type="caution">
    <text evidence="4">The sequence shown here is derived from an EMBL/GenBank/DDBJ whole genome shotgun (WGS) entry which is preliminary data.</text>
</comment>
<dbReference type="CDD" id="cd00093">
    <property type="entry name" value="HTH_XRE"/>
    <property type="match status" value="1"/>
</dbReference>
<evidence type="ECO:0000259" key="3">
    <source>
        <dbReference type="PROSITE" id="PS50943"/>
    </source>
</evidence>
<dbReference type="Pfam" id="PF07883">
    <property type="entry name" value="Cupin_2"/>
    <property type="match status" value="1"/>
</dbReference>
<accession>A0A556APZ7</accession>
<dbReference type="PANTHER" id="PTHR46797">
    <property type="entry name" value="HTH-TYPE TRANSCRIPTIONAL REGULATOR"/>
    <property type="match status" value="1"/>
</dbReference>
<dbReference type="PROSITE" id="PS50943">
    <property type="entry name" value="HTH_CROC1"/>
    <property type="match status" value="1"/>
</dbReference>
<dbReference type="InterPro" id="IPR011051">
    <property type="entry name" value="RmlC_Cupin_sf"/>
</dbReference>